<dbReference type="OrthoDB" id="3804692at2"/>
<feature type="domain" description="HTH luxR-type" evidence="4">
    <location>
        <begin position="257"/>
        <end position="321"/>
    </location>
</feature>
<proteinExistence type="predicted"/>
<dbReference type="InterPro" id="IPR016032">
    <property type="entry name" value="Sig_transdc_resp-reg_C-effctor"/>
</dbReference>
<dbReference type="AlphaFoldDB" id="A0A1B2HS89"/>
<evidence type="ECO:0000256" key="3">
    <source>
        <dbReference type="ARBA" id="ARBA00023163"/>
    </source>
</evidence>
<dbReference type="SUPFAM" id="SSF46894">
    <property type="entry name" value="C-terminal effector domain of the bipartite response regulators"/>
    <property type="match status" value="1"/>
</dbReference>
<dbReference type="InterPro" id="IPR000792">
    <property type="entry name" value="Tscrpt_reg_LuxR_C"/>
</dbReference>
<dbReference type="STRING" id="1586287.BBK82_35605"/>
<dbReference type="PRINTS" id="PR00038">
    <property type="entry name" value="HTHLUXR"/>
</dbReference>
<name>A0A1B2HS89_9PSEU</name>
<dbReference type="GO" id="GO:0003677">
    <property type="term" value="F:DNA binding"/>
    <property type="evidence" value="ECO:0007669"/>
    <property type="project" value="UniProtKB-KW"/>
</dbReference>
<keyword evidence="1" id="KW-0805">Transcription regulation</keyword>
<dbReference type="KEGG" id="led:BBK82_35605"/>
<keyword evidence="2" id="KW-0238">DNA-binding</keyword>
<protein>
    <submittedName>
        <fullName evidence="5">Helix-turn-helix transcriptional regulator</fullName>
    </submittedName>
</protein>
<dbReference type="InterPro" id="IPR036388">
    <property type="entry name" value="WH-like_DNA-bd_sf"/>
</dbReference>
<keyword evidence="6" id="KW-1185">Reference proteome</keyword>
<dbReference type="PANTHER" id="PTHR44688">
    <property type="entry name" value="DNA-BINDING TRANSCRIPTIONAL ACTIVATOR DEVR_DOSR"/>
    <property type="match status" value="1"/>
</dbReference>
<reference evidence="5 6" key="1">
    <citation type="submission" date="2016-07" db="EMBL/GenBank/DDBJ databases">
        <title>Complete genome sequence of the Lentzea guizhouensis DHS C013.</title>
        <authorList>
            <person name="Cao C."/>
        </authorList>
    </citation>
    <scope>NUCLEOTIDE SEQUENCE [LARGE SCALE GENOMIC DNA]</scope>
    <source>
        <strain evidence="5 6">DHS C013</strain>
    </source>
</reference>
<evidence type="ECO:0000256" key="1">
    <source>
        <dbReference type="ARBA" id="ARBA00023015"/>
    </source>
</evidence>
<dbReference type="PANTHER" id="PTHR44688:SF16">
    <property type="entry name" value="DNA-BINDING TRANSCRIPTIONAL ACTIVATOR DEVR_DOSR"/>
    <property type="match status" value="1"/>
</dbReference>
<organism evidence="5 6">
    <name type="scientific">Lentzea guizhouensis</name>
    <dbReference type="NCBI Taxonomy" id="1586287"/>
    <lineage>
        <taxon>Bacteria</taxon>
        <taxon>Bacillati</taxon>
        <taxon>Actinomycetota</taxon>
        <taxon>Actinomycetes</taxon>
        <taxon>Pseudonocardiales</taxon>
        <taxon>Pseudonocardiaceae</taxon>
        <taxon>Lentzea</taxon>
    </lineage>
</organism>
<sequence length="324" mass="35969">MTTTKPGSLRVDAQTATVLREAYHKIGVLAKGNHYAVYDYLRAALTKITPVDCLYVGILQGANRVRYPYGFDSGAYDDPAVHTYGPHGQTAWLLKHRVTYRYAYDNGAVLHAGVMCGDTSRRSADAITAPMLRPDRDGNSQVFGMVSVQSYAPDAFDDNTVRALEWLTDLLARLLRRDADDREALRLLPAGDSTTHPVTADHIVEHLGSRVAEVRAMAEQARRDPADSAHQLALIVRACEQLQSELIEMTLDLDDGPEQRFLALTPVEQEVALHLAEGHDNDQLAAELGRSPHTVRTHLRAIFRKYGMATRHLVAEDVCKYVAR</sequence>
<evidence type="ECO:0000256" key="2">
    <source>
        <dbReference type="ARBA" id="ARBA00023125"/>
    </source>
</evidence>
<dbReference type="PROSITE" id="PS50043">
    <property type="entry name" value="HTH_LUXR_2"/>
    <property type="match status" value="1"/>
</dbReference>
<dbReference type="GO" id="GO:0006355">
    <property type="term" value="P:regulation of DNA-templated transcription"/>
    <property type="evidence" value="ECO:0007669"/>
    <property type="project" value="InterPro"/>
</dbReference>
<dbReference type="CDD" id="cd06170">
    <property type="entry name" value="LuxR_C_like"/>
    <property type="match status" value="1"/>
</dbReference>
<keyword evidence="3" id="KW-0804">Transcription</keyword>
<accession>A0A1B2HS89</accession>
<dbReference type="Gene3D" id="1.10.10.10">
    <property type="entry name" value="Winged helix-like DNA-binding domain superfamily/Winged helix DNA-binding domain"/>
    <property type="match status" value="1"/>
</dbReference>
<dbReference type="SUPFAM" id="SSF55781">
    <property type="entry name" value="GAF domain-like"/>
    <property type="match status" value="1"/>
</dbReference>
<dbReference type="Proteomes" id="UP000093053">
    <property type="component" value="Chromosome"/>
</dbReference>
<dbReference type="SMART" id="SM00421">
    <property type="entry name" value="HTH_LUXR"/>
    <property type="match status" value="1"/>
</dbReference>
<gene>
    <name evidence="5" type="ORF">BBK82_35605</name>
</gene>
<dbReference type="Pfam" id="PF00196">
    <property type="entry name" value="GerE"/>
    <property type="match status" value="1"/>
</dbReference>
<evidence type="ECO:0000259" key="4">
    <source>
        <dbReference type="PROSITE" id="PS50043"/>
    </source>
</evidence>
<dbReference type="EMBL" id="CP016793">
    <property type="protein sequence ID" value="ANZ40545.1"/>
    <property type="molecule type" value="Genomic_DNA"/>
</dbReference>
<evidence type="ECO:0000313" key="6">
    <source>
        <dbReference type="Proteomes" id="UP000093053"/>
    </source>
</evidence>
<evidence type="ECO:0000313" key="5">
    <source>
        <dbReference type="EMBL" id="ANZ40545.1"/>
    </source>
</evidence>